<dbReference type="PANTHER" id="PTHR43092:SF4">
    <property type="entry name" value="AMINOTRANSFERASE CLASS V DOMAIN-CONTAINING PROTEIN"/>
    <property type="match status" value="1"/>
</dbReference>
<sequence>MQEVSKDRRQPLEKRRLIITEYNDQNLEKMNSHPDKWFRREVEPLYREATKVAAEFVGCDSQDLVFVQNVTTGLNLAYVEFNIPMENEDQVVERYREAIKVHRNIKMVVIGNLHKWVFTPRGCAFLYINRKYHDWIKPLVTSHNYQRGPYWEFGYQGTRDDTPYTVVPKAVEFYNKMGGLSRIREYNSSLLDKAVEMLCSSFDLRRFPIPKSMEAPYMRLLILPKVPGYGTTEVSIERSFPPRSF</sequence>
<name>A0AA88XNS1_PINIB</name>
<evidence type="ECO:0000313" key="3">
    <source>
        <dbReference type="Proteomes" id="UP001186944"/>
    </source>
</evidence>
<dbReference type="Proteomes" id="UP001186944">
    <property type="component" value="Unassembled WGS sequence"/>
</dbReference>
<protein>
    <submittedName>
        <fullName evidence="2">Uncharacterized protein</fullName>
    </submittedName>
</protein>
<evidence type="ECO:0000256" key="1">
    <source>
        <dbReference type="ARBA" id="ARBA00022898"/>
    </source>
</evidence>
<gene>
    <name evidence="2" type="ORF">FSP39_009531</name>
</gene>
<dbReference type="PANTHER" id="PTHR43092">
    <property type="entry name" value="L-CYSTEINE DESULFHYDRASE"/>
    <property type="match status" value="1"/>
</dbReference>
<dbReference type="SUPFAM" id="SSF53383">
    <property type="entry name" value="PLP-dependent transferases"/>
    <property type="match status" value="1"/>
</dbReference>
<comment type="caution">
    <text evidence="2">The sequence shown here is derived from an EMBL/GenBank/DDBJ whole genome shotgun (WGS) entry which is preliminary data.</text>
</comment>
<accession>A0AA88XNS1</accession>
<keyword evidence="1" id="KW-0663">Pyridoxal phosphate</keyword>
<dbReference type="Gene3D" id="3.40.640.10">
    <property type="entry name" value="Type I PLP-dependent aspartate aminotransferase-like (Major domain)"/>
    <property type="match status" value="2"/>
</dbReference>
<dbReference type="InterPro" id="IPR015421">
    <property type="entry name" value="PyrdxlP-dep_Trfase_major"/>
</dbReference>
<keyword evidence="3" id="KW-1185">Reference proteome</keyword>
<dbReference type="EMBL" id="VSWD01000011">
    <property type="protein sequence ID" value="KAK3087714.1"/>
    <property type="molecule type" value="Genomic_DNA"/>
</dbReference>
<evidence type="ECO:0000313" key="2">
    <source>
        <dbReference type="EMBL" id="KAK3087714.1"/>
    </source>
</evidence>
<organism evidence="2 3">
    <name type="scientific">Pinctada imbricata</name>
    <name type="common">Atlantic pearl-oyster</name>
    <name type="synonym">Pinctada martensii</name>
    <dbReference type="NCBI Taxonomy" id="66713"/>
    <lineage>
        <taxon>Eukaryota</taxon>
        <taxon>Metazoa</taxon>
        <taxon>Spiralia</taxon>
        <taxon>Lophotrochozoa</taxon>
        <taxon>Mollusca</taxon>
        <taxon>Bivalvia</taxon>
        <taxon>Autobranchia</taxon>
        <taxon>Pteriomorphia</taxon>
        <taxon>Pterioida</taxon>
        <taxon>Pterioidea</taxon>
        <taxon>Pteriidae</taxon>
        <taxon>Pinctada</taxon>
    </lineage>
</organism>
<dbReference type="AlphaFoldDB" id="A0AA88XNS1"/>
<proteinExistence type="predicted"/>
<dbReference type="InterPro" id="IPR015424">
    <property type="entry name" value="PyrdxlP-dep_Trfase"/>
</dbReference>
<reference evidence="2" key="1">
    <citation type="submission" date="2019-08" db="EMBL/GenBank/DDBJ databases">
        <title>The improved chromosome-level genome for the pearl oyster Pinctada fucata martensii using PacBio sequencing and Hi-C.</title>
        <authorList>
            <person name="Zheng Z."/>
        </authorList>
    </citation>
    <scope>NUCLEOTIDE SEQUENCE</scope>
    <source>
        <strain evidence="2">ZZ-2019</strain>
        <tissue evidence="2">Adductor muscle</tissue>
    </source>
</reference>